<dbReference type="Proteomes" id="UP000504637">
    <property type="component" value="Unplaced"/>
</dbReference>
<evidence type="ECO:0000256" key="1">
    <source>
        <dbReference type="SAM" id="MobiDB-lite"/>
    </source>
</evidence>
<reference evidence="3" key="2">
    <citation type="submission" date="2020-04" db="EMBL/GenBank/DDBJ databases">
        <authorList>
            <consortium name="NCBI Genome Project"/>
        </authorList>
    </citation>
    <scope>NUCLEOTIDE SEQUENCE</scope>
    <source>
        <strain evidence="3">CBS 342.82</strain>
    </source>
</reference>
<dbReference type="GeneID" id="54363895"/>
<evidence type="ECO:0000313" key="3">
    <source>
        <dbReference type="RefSeq" id="XP_033454941.1"/>
    </source>
</evidence>
<reference evidence="3" key="3">
    <citation type="submission" date="2025-08" db="UniProtKB">
        <authorList>
            <consortium name="RefSeq"/>
        </authorList>
    </citation>
    <scope>IDENTIFICATION</scope>
    <source>
        <strain evidence="3">CBS 342.82</strain>
    </source>
</reference>
<gene>
    <name evidence="3" type="ORF">K489DRAFT_385395</name>
</gene>
<dbReference type="AlphaFoldDB" id="A0A6J3LPW4"/>
<reference evidence="3" key="1">
    <citation type="submission" date="2020-01" db="EMBL/GenBank/DDBJ databases">
        <authorList>
            <consortium name="DOE Joint Genome Institute"/>
            <person name="Haridas S."/>
            <person name="Albert R."/>
            <person name="Binder M."/>
            <person name="Bloem J."/>
            <person name="Labutti K."/>
            <person name="Salamov A."/>
            <person name="Andreopoulos B."/>
            <person name="Baker S.E."/>
            <person name="Barry K."/>
            <person name="Bills G."/>
            <person name="Bluhm B.H."/>
            <person name="Cannon C."/>
            <person name="Castanera R."/>
            <person name="Culley D.E."/>
            <person name="Daum C."/>
            <person name="Ezra D."/>
            <person name="Gonzalez J.B."/>
            <person name="Henrissat B."/>
            <person name="Kuo A."/>
            <person name="Liang C."/>
            <person name="Lipzen A."/>
            <person name="Lutzoni F."/>
            <person name="Magnuson J."/>
            <person name="Mondo S."/>
            <person name="Nolan M."/>
            <person name="Ohm R."/>
            <person name="Pangilinan J."/>
            <person name="Park H.-J."/>
            <person name="Ramirez L."/>
            <person name="Alfaro M."/>
            <person name="Sun H."/>
            <person name="Tritt A."/>
            <person name="Yoshinaga Y."/>
            <person name="Zwiers L.-H."/>
            <person name="Turgeon B.G."/>
            <person name="Goodwin S.B."/>
            <person name="Spatafora J.W."/>
            <person name="Crous P.W."/>
            <person name="Grigoriev I.V."/>
        </authorList>
    </citation>
    <scope>NUCLEOTIDE SEQUENCE</scope>
    <source>
        <strain evidence="3">CBS 342.82</strain>
    </source>
</reference>
<accession>A0A6J3LPW4</accession>
<sequence>MKTRFRGGIVWRGFPDSRPEQPNDPEPAPIPIKLVADPPPPPSEASPEKTNRTDDFYLGERQQT</sequence>
<feature type="region of interest" description="Disordered" evidence="1">
    <location>
        <begin position="1"/>
        <end position="64"/>
    </location>
</feature>
<evidence type="ECO:0000313" key="2">
    <source>
        <dbReference type="Proteomes" id="UP000504637"/>
    </source>
</evidence>
<proteinExistence type="predicted"/>
<keyword evidence="2" id="KW-1185">Reference proteome</keyword>
<dbReference type="RefSeq" id="XP_033454941.1">
    <property type="nucleotide sequence ID" value="XM_033606095.1"/>
</dbReference>
<organism evidence="3">
    <name type="scientific">Dissoconium aciculare CBS 342.82</name>
    <dbReference type="NCBI Taxonomy" id="1314786"/>
    <lineage>
        <taxon>Eukaryota</taxon>
        <taxon>Fungi</taxon>
        <taxon>Dikarya</taxon>
        <taxon>Ascomycota</taxon>
        <taxon>Pezizomycotina</taxon>
        <taxon>Dothideomycetes</taxon>
        <taxon>Dothideomycetidae</taxon>
        <taxon>Mycosphaerellales</taxon>
        <taxon>Dissoconiaceae</taxon>
        <taxon>Dissoconium</taxon>
    </lineage>
</organism>
<name>A0A6J3LPW4_9PEZI</name>
<protein>
    <submittedName>
        <fullName evidence="3">Uncharacterized protein</fullName>
    </submittedName>
</protein>
<feature type="compositionally biased region" description="Basic and acidic residues" evidence="1">
    <location>
        <begin position="46"/>
        <end position="55"/>
    </location>
</feature>